<gene>
    <name evidence="1" type="ORF">ENG63_05025</name>
</gene>
<protein>
    <submittedName>
        <fullName evidence="1">Uncharacterized protein</fullName>
    </submittedName>
</protein>
<comment type="caution">
    <text evidence="1">The sequence shown here is derived from an EMBL/GenBank/DDBJ whole genome shotgun (WGS) entry which is preliminary data.</text>
</comment>
<reference evidence="1" key="1">
    <citation type="journal article" date="2020" name="mSystems">
        <title>Genome- and Community-Level Interaction Insights into Carbon Utilization and Element Cycling Functions of Hydrothermarchaeota in Hydrothermal Sediment.</title>
        <authorList>
            <person name="Zhou Z."/>
            <person name="Liu Y."/>
            <person name="Xu W."/>
            <person name="Pan J."/>
            <person name="Luo Z.H."/>
            <person name="Li M."/>
        </authorList>
    </citation>
    <scope>NUCLEOTIDE SEQUENCE [LARGE SCALE GENOMIC DNA]</scope>
    <source>
        <strain evidence="1">HyVt-233</strain>
    </source>
</reference>
<evidence type="ECO:0000313" key="1">
    <source>
        <dbReference type="EMBL" id="HDD44206.1"/>
    </source>
</evidence>
<dbReference type="EMBL" id="DRBS01000193">
    <property type="protein sequence ID" value="HDD44206.1"/>
    <property type="molecule type" value="Genomic_DNA"/>
</dbReference>
<organism evidence="1">
    <name type="scientific">Desulfofervidus auxilii</name>
    <dbReference type="NCBI Taxonomy" id="1621989"/>
    <lineage>
        <taxon>Bacteria</taxon>
        <taxon>Pseudomonadati</taxon>
        <taxon>Thermodesulfobacteriota</taxon>
        <taxon>Candidatus Desulfofervidia</taxon>
        <taxon>Candidatus Desulfofervidales</taxon>
        <taxon>Candidatus Desulfofervidaceae</taxon>
        <taxon>Candidatus Desulfofervidus</taxon>
    </lineage>
</organism>
<accession>A0A7C0Y2R8</accession>
<dbReference type="Proteomes" id="UP000886289">
    <property type="component" value="Unassembled WGS sequence"/>
</dbReference>
<sequence length="64" mass="7470">MKDFDLISLCLELGFVIIKEENHYCVKKINQKDNSDQVVIRSNNLEDIKNFLEAQKTLVLSFSH</sequence>
<name>A0A7C0Y2R8_DESA2</name>
<proteinExistence type="predicted"/>
<dbReference type="AlphaFoldDB" id="A0A7C0Y2R8"/>